<accession>A0A9Q1FEU1</accession>
<protein>
    <submittedName>
        <fullName evidence="2">Uncharacterized protein</fullName>
    </submittedName>
</protein>
<evidence type="ECO:0000313" key="3">
    <source>
        <dbReference type="Proteomes" id="UP001152622"/>
    </source>
</evidence>
<dbReference type="OrthoDB" id="10591392at2759"/>
<evidence type="ECO:0000256" key="1">
    <source>
        <dbReference type="SAM" id="MobiDB-lite"/>
    </source>
</evidence>
<evidence type="ECO:0000313" key="2">
    <source>
        <dbReference type="EMBL" id="KAJ8357001.1"/>
    </source>
</evidence>
<reference evidence="2" key="1">
    <citation type="journal article" date="2023" name="Science">
        <title>Genome structures resolve the early diversification of teleost fishes.</title>
        <authorList>
            <person name="Parey E."/>
            <person name="Louis A."/>
            <person name="Montfort J."/>
            <person name="Bouchez O."/>
            <person name="Roques C."/>
            <person name="Iampietro C."/>
            <person name="Lluch J."/>
            <person name="Castinel A."/>
            <person name="Donnadieu C."/>
            <person name="Desvignes T."/>
            <person name="Floi Bucao C."/>
            <person name="Jouanno E."/>
            <person name="Wen M."/>
            <person name="Mejri S."/>
            <person name="Dirks R."/>
            <person name="Jansen H."/>
            <person name="Henkel C."/>
            <person name="Chen W.J."/>
            <person name="Zahm M."/>
            <person name="Cabau C."/>
            <person name="Klopp C."/>
            <person name="Thompson A.W."/>
            <person name="Robinson-Rechavi M."/>
            <person name="Braasch I."/>
            <person name="Lecointre G."/>
            <person name="Bobe J."/>
            <person name="Postlethwait J.H."/>
            <person name="Berthelot C."/>
            <person name="Roest Crollius H."/>
            <person name="Guiguen Y."/>
        </authorList>
    </citation>
    <scope>NUCLEOTIDE SEQUENCE</scope>
    <source>
        <strain evidence="2">WJC10195</strain>
    </source>
</reference>
<dbReference type="Proteomes" id="UP001152622">
    <property type="component" value="Chromosome 6"/>
</dbReference>
<dbReference type="AlphaFoldDB" id="A0A9Q1FEU1"/>
<feature type="region of interest" description="Disordered" evidence="1">
    <location>
        <begin position="114"/>
        <end position="136"/>
    </location>
</feature>
<proteinExistence type="predicted"/>
<comment type="caution">
    <text evidence="2">The sequence shown here is derived from an EMBL/GenBank/DDBJ whole genome shotgun (WGS) entry which is preliminary data.</text>
</comment>
<organism evidence="2 3">
    <name type="scientific">Synaphobranchus kaupii</name>
    <name type="common">Kaup's arrowtooth eel</name>
    <dbReference type="NCBI Taxonomy" id="118154"/>
    <lineage>
        <taxon>Eukaryota</taxon>
        <taxon>Metazoa</taxon>
        <taxon>Chordata</taxon>
        <taxon>Craniata</taxon>
        <taxon>Vertebrata</taxon>
        <taxon>Euteleostomi</taxon>
        <taxon>Actinopterygii</taxon>
        <taxon>Neopterygii</taxon>
        <taxon>Teleostei</taxon>
        <taxon>Anguilliformes</taxon>
        <taxon>Synaphobranchidae</taxon>
        <taxon>Synaphobranchus</taxon>
    </lineage>
</organism>
<name>A0A9Q1FEU1_SYNKA</name>
<feature type="compositionally biased region" description="Basic and acidic residues" evidence="1">
    <location>
        <begin position="122"/>
        <end position="136"/>
    </location>
</feature>
<sequence length="136" mass="14729">MTASLSAFPSLARSLCCIDAAASLGDDVIASVPRSIPVLVNQQSDSALWIVEHAAPRIHCPPLPGPLWRTTLYQALQHIWRTPAPGNHLPGVSLARLWGTREVVQFSGANRKPVETRPAAGLREEPTAVRNVTPER</sequence>
<gene>
    <name evidence="2" type="ORF">SKAU_G00197950</name>
</gene>
<keyword evidence="3" id="KW-1185">Reference proteome</keyword>
<dbReference type="EMBL" id="JAINUF010000006">
    <property type="protein sequence ID" value="KAJ8357001.1"/>
    <property type="molecule type" value="Genomic_DNA"/>
</dbReference>